<accession>A0AAV0WGI3</accession>
<dbReference type="EMBL" id="CARXXK010000002">
    <property type="protein sequence ID" value="CAI6355054.1"/>
    <property type="molecule type" value="Genomic_DNA"/>
</dbReference>
<reference evidence="2 3" key="1">
    <citation type="submission" date="2023-01" db="EMBL/GenBank/DDBJ databases">
        <authorList>
            <person name="Whitehead M."/>
        </authorList>
    </citation>
    <scope>NUCLEOTIDE SEQUENCE [LARGE SCALE GENOMIC DNA]</scope>
</reference>
<dbReference type="Proteomes" id="UP001160148">
    <property type="component" value="Unassembled WGS sequence"/>
</dbReference>
<keyword evidence="3" id="KW-1185">Reference proteome</keyword>
<evidence type="ECO:0000313" key="3">
    <source>
        <dbReference type="Proteomes" id="UP001160148"/>
    </source>
</evidence>
<evidence type="ECO:0000256" key="1">
    <source>
        <dbReference type="SAM" id="MobiDB-lite"/>
    </source>
</evidence>
<gene>
    <name evidence="2" type="ORF">MEUPH1_LOCUS10953</name>
</gene>
<feature type="region of interest" description="Disordered" evidence="1">
    <location>
        <begin position="14"/>
        <end position="40"/>
    </location>
</feature>
<feature type="compositionally biased region" description="Basic and acidic residues" evidence="1">
    <location>
        <begin position="24"/>
        <end position="40"/>
    </location>
</feature>
<name>A0AAV0WGI3_9HEMI</name>
<comment type="caution">
    <text evidence="2">The sequence shown here is derived from an EMBL/GenBank/DDBJ whole genome shotgun (WGS) entry which is preliminary data.</text>
</comment>
<organism evidence="2 3">
    <name type="scientific">Macrosiphum euphorbiae</name>
    <name type="common">potato aphid</name>
    <dbReference type="NCBI Taxonomy" id="13131"/>
    <lineage>
        <taxon>Eukaryota</taxon>
        <taxon>Metazoa</taxon>
        <taxon>Ecdysozoa</taxon>
        <taxon>Arthropoda</taxon>
        <taxon>Hexapoda</taxon>
        <taxon>Insecta</taxon>
        <taxon>Pterygota</taxon>
        <taxon>Neoptera</taxon>
        <taxon>Paraneoptera</taxon>
        <taxon>Hemiptera</taxon>
        <taxon>Sternorrhyncha</taxon>
        <taxon>Aphidomorpha</taxon>
        <taxon>Aphidoidea</taxon>
        <taxon>Aphididae</taxon>
        <taxon>Macrosiphini</taxon>
        <taxon>Macrosiphum</taxon>
    </lineage>
</organism>
<feature type="compositionally biased region" description="Basic residues" evidence="1">
    <location>
        <begin position="197"/>
        <end position="216"/>
    </location>
</feature>
<sequence length="727" mass="82433">MWLNSFFSKPKDNGCEATTQNCTNEDKADEDKVNEDKVNKDNVTEEKVNEVKVVEESVKILSKNEEELIIKNDLQERVEQVKKVHENIQAIQNKQHLNCSTETTNSKKNEEINNCKIEAVLRIIPVIEKNLQTLSKKVSCLSGLINMKQLNAKIETDQNLILNNPNINSPNSLNKLNIMENTTTSTKKDITPRKVSKKNKKTTKNKLSVTKKKKIKPEKPVQPETNLTKTIKEDDQVTNPENLAENKSIDQLTNYLDGRLECFFTKIQSALSQFKIDKINEKCEIMVHLSGLDNKMTTNEMNIDKLMSNVQQLSKKNECEIMKKQSSIKTENKQDLQKSIDDIKMCIDYLIQPSAIDGQRSQQFTDTPNTNKNTKNKCTSDKCVCQLVNNANAANIQIINSKDGHNQLKYGDIILCEFLKAKLTMEMFKRNDQQNKVRENQFSNKVDNKKVSHLSVCSKKLNNISNNCVGNQIDDNTACNVSVCSTKSKHISNNCAGNQIDDNTACNVSVCSTKSKHISNNCVGNKIDDKTACNVSVCSTKSNHISNNCVGNQIIDNKMSNTTVCSKKSNQLKNNCLQKQNEEQKMNQVMSQLCPKQSIHHFPKACVENDIKLNQSTSKKSVCEKNQICEFLASQPIPEWIRRSQNVVASDNPCKNPPTNCHLNSSKLYNIERIVKDSRDKNNTDCTVYEITEKQDVPEENRKCRTFKEHPLVPCNSLNIKPSNEKQ</sequence>
<evidence type="ECO:0000313" key="2">
    <source>
        <dbReference type="EMBL" id="CAI6355054.1"/>
    </source>
</evidence>
<proteinExistence type="predicted"/>
<protein>
    <submittedName>
        <fullName evidence="2">Uncharacterized protein</fullName>
    </submittedName>
</protein>
<feature type="region of interest" description="Disordered" evidence="1">
    <location>
        <begin position="197"/>
        <end position="222"/>
    </location>
</feature>
<dbReference type="AlphaFoldDB" id="A0AAV0WGI3"/>